<protein>
    <recommendedName>
        <fullName evidence="16">Circadian input-output histidine kinase CikA</fullName>
        <ecNumber evidence="4">2.7.13.3</ecNumber>
    </recommendedName>
    <alternativeName>
        <fullName evidence="5">Stage 0 sporulation protein A homolog</fullName>
    </alternativeName>
</protein>
<evidence type="ECO:0000256" key="9">
    <source>
        <dbReference type="ARBA" id="ARBA00022741"/>
    </source>
</evidence>
<dbReference type="AlphaFoldDB" id="A0A6N2WI27"/>
<evidence type="ECO:0000256" key="5">
    <source>
        <dbReference type="ARBA" id="ARBA00018672"/>
    </source>
</evidence>
<comment type="subcellular location">
    <subcellularLocation>
        <location evidence="2">Cell membrane</location>
        <topology evidence="2">Multi-pass membrane protein</topology>
    </subcellularLocation>
</comment>
<feature type="modified residue" description="Phosphohistidine" evidence="17">
    <location>
        <position position="862"/>
    </location>
</feature>
<evidence type="ECO:0000256" key="1">
    <source>
        <dbReference type="ARBA" id="ARBA00000085"/>
    </source>
</evidence>
<dbReference type="Pfam" id="PF00072">
    <property type="entry name" value="Response_reg"/>
    <property type="match status" value="1"/>
</dbReference>
<dbReference type="Pfam" id="PF00512">
    <property type="entry name" value="HisKA"/>
    <property type="match status" value="1"/>
</dbReference>
<dbReference type="InterPro" id="IPR004358">
    <property type="entry name" value="Sig_transdc_His_kin-like_C"/>
</dbReference>
<dbReference type="SUPFAM" id="SSF47384">
    <property type="entry name" value="Homodimeric domain of signal transducing histidine kinase"/>
    <property type="match status" value="1"/>
</dbReference>
<dbReference type="InterPro" id="IPR011006">
    <property type="entry name" value="CheY-like_superfamily"/>
</dbReference>
<comment type="function">
    <text evidence="15">May play the central regulatory role in sporulation. It may be an element of the effector pathway responsible for the activation of sporulation genes in response to nutritional stress. Spo0A may act in concert with spo0H (a sigma factor) to control the expression of some genes that are critical to the sporulation process.</text>
</comment>
<evidence type="ECO:0000259" key="21">
    <source>
        <dbReference type="PROSITE" id="PS50894"/>
    </source>
</evidence>
<evidence type="ECO:0000256" key="11">
    <source>
        <dbReference type="ARBA" id="ARBA00022840"/>
    </source>
</evidence>
<evidence type="ECO:0000256" key="4">
    <source>
        <dbReference type="ARBA" id="ARBA00012438"/>
    </source>
</evidence>
<keyword evidence="10 22" id="KW-0418">Kinase</keyword>
<evidence type="ECO:0000256" key="16">
    <source>
        <dbReference type="ARBA" id="ARBA00074306"/>
    </source>
</evidence>
<dbReference type="SMART" id="SM00448">
    <property type="entry name" value="REC"/>
    <property type="match status" value="1"/>
</dbReference>
<dbReference type="PROSITE" id="PS50110">
    <property type="entry name" value="RESPONSE_REGULATORY"/>
    <property type="match status" value="1"/>
</dbReference>
<comment type="catalytic activity">
    <reaction evidence="1">
        <text>ATP + protein L-histidine = ADP + protein N-phospho-L-histidine.</text>
        <dbReference type="EC" id="2.7.13.3"/>
    </reaction>
</comment>
<dbReference type="CDD" id="cd17546">
    <property type="entry name" value="REC_hyHK_CKI1_RcsC-like"/>
    <property type="match status" value="1"/>
</dbReference>
<feature type="domain" description="Histidine kinase" evidence="19">
    <location>
        <begin position="297"/>
        <end position="518"/>
    </location>
</feature>
<dbReference type="SMART" id="SM00387">
    <property type="entry name" value="HATPase_c"/>
    <property type="match status" value="1"/>
</dbReference>
<dbReference type="SUPFAM" id="SSF47226">
    <property type="entry name" value="Histidine-containing phosphotransfer domain, HPT domain"/>
    <property type="match status" value="1"/>
</dbReference>
<evidence type="ECO:0000256" key="15">
    <source>
        <dbReference type="ARBA" id="ARBA00024867"/>
    </source>
</evidence>
<dbReference type="InterPro" id="IPR036641">
    <property type="entry name" value="HPT_dom_sf"/>
</dbReference>
<dbReference type="PANTHER" id="PTHR45339">
    <property type="entry name" value="HYBRID SIGNAL TRANSDUCTION HISTIDINE KINASE J"/>
    <property type="match status" value="1"/>
</dbReference>
<evidence type="ECO:0000256" key="14">
    <source>
        <dbReference type="ARBA" id="ARBA00023136"/>
    </source>
</evidence>
<dbReference type="InterPro" id="IPR036890">
    <property type="entry name" value="HATPase_C_sf"/>
</dbReference>
<evidence type="ECO:0000256" key="10">
    <source>
        <dbReference type="ARBA" id="ARBA00022777"/>
    </source>
</evidence>
<proteinExistence type="inferred from homology"/>
<evidence type="ECO:0000259" key="19">
    <source>
        <dbReference type="PROSITE" id="PS50109"/>
    </source>
</evidence>
<evidence type="ECO:0000259" key="20">
    <source>
        <dbReference type="PROSITE" id="PS50110"/>
    </source>
</evidence>
<dbReference type="PROSITE" id="PS50894">
    <property type="entry name" value="HPT"/>
    <property type="match status" value="1"/>
</dbReference>
<dbReference type="EC" id="2.7.13.3" evidence="4"/>
<evidence type="ECO:0000256" key="3">
    <source>
        <dbReference type="ARBA" id="ARBA00006402"/>
    </source>
</evidence>
<dbReference type="GO" id="GO:0000155">
    <property type="term" value="F:phosphorelay sensor kinase activity"/>
    <property type="evidence" value="ECO:0007669"/>
    <property type="project" value="InterPro"/>
</dbReference>
<evidence type="ECO:0000256" key="18">
    <source>
        <dbReference type="PROSITE-ProRule" id="PRU00169"/>
    </source>
</evidence>
<evidence type="ECO:0000256" key="12">
    <source>
        <dbReference type="ARBA" id="ARBA00022989"/>
    </source>
</evidence>
<evidence type="ECO:0000256" key="8">
    <source>
        <dbReference type="ARBA" id="ARBA00022692"/>
    </source>
</evidence>
<dbReference type="Pfam" id="PF01627">
    <property type="entry name" value="Hpt"/>
    <property type="match status" value="1"/>
</dbReference>
<organism evidence="22">
    <name type="scientific">Anaerostipes caccae</name>
    <dbReference type="NCBI Taxonomy" id="105841"/>
    <lineage>
        <taxon>Bacteria</taxon>
        <taxon>Bacillati</taxon>
        <taxon>Bacillota</taxon>
        <taxon>Clostridia</taxon>
        <taxon>Lachnospirales</taxon>
        <taxon>Lachnospiraceae</taxon>
        <taxon>Anaerostipes</taxon>
    </lineage>
</organism>
<dbReference type="PROSITE" id="PS50109">
    <property type="entry name" value="HIS_KIN"/>
    <property type="match status" value="1"/>
</dbReference>
<keyword evidence="6" id="KW-1003">Cell membrane</keyword>
<dbReference type="InterPro" id="IPR005467">
    <property type="entry name" value="His_kinase_dom"/>
</dbReference>
<dbReference type="PRINTS" id="PR00344">
    <property type="entry name" value="BCTRLSENSOR"/>
</dbReference>
<evidence type="ECO:0000313" key="22">
    <source>
        <dbReference type="EMBL" id="VYT40771.1"/>
    </source>
</evidence>
<dbReference type="FunFam" id="3.30.565.10:FF:000010">
    <property type="entry name" value="Sensor histidine kinase RcsC"/>
    <property type="match status" value="1"/>
</dbReference>
<dbReference type="SMART" id="SM00388">
    <property type="entry name" value="HisKA"/>
    <property type="match status" value="1"/>
</dbReference>
<feature type="domain" description="Response regulatory" evidence="20">
    <location>
        <begin position="662"/>
        <end position="779"/>
    </location>
</feature>
<evidence type="ECO:0000256" key="13">
    <source>
        <dbReference type="ARBA" id="ARBA00023012"/>
    </source>
</evidence>
<dbReference type="Pfam" id="PF02518">
    <property type="entry name" value="HATPase_c"/>
    <property type="match status" value="1"/>
</dbReference>
<name>A0A6N2WI27_9FIRM</name>
<dbReference type="CDD" id="cd16922">
    <property type="entry name" value="HATPase_EvgS-ArcB-TorS-like"/>
    <property type="match status" value="1"/>
</dbReference>
<keyword evidence="22" id="KW-0808">Transferase</keyword>
<dbReference type="InterPro" id="IPR001789">
    <property type="entry name" value="Sig_transdc_resp-reg_receiver"/>
</dbReference>
<keyword evidence="8" id="KW-0812">Transmembrane</keyword>
<dbReference type="InterPro" id="IPR003594">
    <property type="entry name" value="HATPase_dom"/>
</dbReference>
<dbReference type="SUPFAM" id="SSF52172">
    <property type="entry name" value="CheY-like"/>
    <property type="match status" value="1"/>
</dbReference>
<evidence type="ECO:0000256" key="2">
    <source>
        <dbReference type="ARBA" id="ARBA00004651"/>
    </source>
</evidence>
<gene>
    <name evidence="22" type="primary">rcsC_2</name>
    <name evidence="22" type="ORF">ACLFYP115_03301</name>
</gene>
<keyword evidence="13" id="KW-0902">Two-component regulatory system</keyword>
<dbReference type="CDD" id="cd00082">
    <property type="entry name" value="HisKA"/>
    <property type="match status" value="1"/>
</dbReference>
<accession>A0A6N2WI27</accession>
<evidence type="ECO:0000256" key="7">
    <source>
        <dbReference type="ARBA" id="ARBA00022553"/>
    </source>
</evidence>
<reference evidence="22" key="1">
    <citation type="submission" date="2019-11" db="EMBL/GenBank/DDBJ databases">
        <authorList>
            <person name="Feng L."/>
        </authorList>
    </citation>
    <scope>NUCLEOTIDE SEQUENCE</scope>
    <source>
        <strain evidence="22">AcaccaeLFYP115</strain>
    </source>
</reference>
<dbReference type="Gene3D" id="1.20.120.160">
    <property type="entry name" value="HPT domain"/>
    <property type="match status" value="1"/>
</dbReference>
<keyword evidence="14" id="KW-0472">Membrane</keyword>
<dbReference type="InterPro" id="IPR036097">
    <property type="entry name" value="HisK_dim/P_sf"/>
</dbReference>
<sequence length="999" mass="114198">MLDQQQEFLFLKSTYENLPTGVMQFQRDGDRLTLLHINDFGCKILGYETSSDYSFDFHSFIDKLPGNAYDEFIDALSRLKNIGDHFPFTRPIYVGEKKSWLSGTASLLSSSALTQTYICVFSDDTANVEKQLYSDYAKEKEIQILNEMCTLIVSQSYETLGLINTGNGKYQIYAVQDRDWFSQKKLEGDFDELTFHAAKELAYDEEAKELLMNATLSGITGYLNQRPDTSYSFTYRIRTHESYRWKRAEYSYLKDDKTNIIFCTQDIHSEKMEEEHLARLAEKERQIHQEKMAFFANMSHEIRTPMNAILNLSELLLRKNLPLDVEQDISTIYEIGNGLLGIINSLLSFSKLDTGNIQLTTGKYSPATMCSDICSIISARLSKKSLHFFTDLDPSIPRQLIGDEMRIREILTNLLANAVKFTVSGNIELKLRAKNLSKTKTELSFFISDTGSGIKEEDQKHLFRQFSRVDPKKNQTIMGTGLGLSISKKLTELMGGSISVESEYGKGSTFIVTIPQEICLAAPMIPPSDKMEQAEVYVYLPESDKELTKYVIRELRKLSIHPSLISSVSSISLDRSNKNSYLIMQQADFPSCQEMIDSLFLQDHVLLLMKNSDTTESKYYNYQQLYPYNLMMQTANILNGHPVKTASKKTNVYEDTTFPSAHILIVDDNDVNSSVAKRLMEPYEMDIDVASNGFDTLTMASAKDYDLIFLDHMMPGMDGIETVQKLRKMDGIRKDLPVVALTANVFSDAKTYFTEQGFSDFLAKPINVKELHNTLLQYLQDKAVLKIVEKKLDEAFISEEVKACFTSLKHFDVDASLEYFDHSADFYLEMLKTFRQGLFERRNELDKIYENQDIKLFTIHVHAIKSASKSVGALEFSDLAKTMEDFGHQNNWKSITQKYQELLDYTDLILEELDCCIKAVPAADETKESLSGYPEDIIKSLCIAVNEMDYQEVSDAIAKLDRYTYPGELQNLLDRLKTAYDNFEYGDLNRCSILMYNCL</sequence>
<comment type="similarity">
    <text evidence="3">In the N-terminal section; belongs to the phytochrome family.</text>
</comment>
<feature type="domain" description="HPt" evidence="21">
    <location>
        <begin position="823"/>
        <end position="923"/>
    </location>
</feature>
<evidence type="ECO:0000256" key="17">
    <source>
        <dbReference type="PROSITE-ProRule" id="PRU00110"/>
    </source>
</evidence>
<dbReference type="Gene3D" id="3.40.50.2300">
    <property type="match status" value="1"/>
</dbReference>
<dbReference type="GO" id="GO:0005524">
    <property type="term" value="F:ATP binding"/>
    <property type="evidence" value="ECO:0007669"/>
    <property type="project" value="UniProtKB-KW"/>
</dbReference>
<dbReference type="PANTHER" id="PTHR45339:SF1">
    <property type="entry name" value="HYBRID SIGNAL TRANSDUCTION HISTIDINE KINASE J"/>
    <property type="match status" value="1"/>
</dbReference>
<dbReference type="Gene3D" id="3.30.565.10">
    <property type="entry name" value="Histidine kinase-like ATPase, C-terminal domain"/>
    <property type="match status" value="1"/>
</dbReference>
<dbReference type="EMBL" id="CACRSQ010000010">
    <property type="protein sequence ID" value="VYT40771.1"/>
    <property type="molecule type" value="Genomic_DNA"/>
</dbReference>
<keyword evidence="7 18" id="KW-0597">Phosphoprotein</keyword>
<dbReference type="Gene3D" id="1.10.287.130">
    <property type="match status" value="1"/>
</dbReference>
<dbReference type="GO" id="GO:0005886">
    <property type="term" value="C:plasma membrane"/>
    <property type="evidence" value="ECO:0007669"/>
    <property type="project" value="UniProtKB-SubCell"/>
</dbReference>
<dbReference type="InterPro" id="IPR003661">
    <property type="entry name" value="HisK_dim/P_dom"/>
</dbReference>
<dbReference type="InterPro" id="IPR008207">
    <property type="entry name" value="Sig_transdc_His_kin_Hpt_dom"/>
</dbReference>
<keyword evidence="11" id="KW-0067">ATP-binding</keyword>
<dbReference type="SUPFAM" id="SSF55874">
    <property type="entry name" value="ATPase domain of HSP90 chaperone/DNA topoisomerase II/histidine kinase"/>
    <property type="match status" value="1"/>
</dbReference>
<keyword evidence="12" id="KW-1133">Transmembrane helix</keyword>
<keyword evidence="9" id="KW-0547">Nucleotide-binding</keyword>
<evidence type="ECO:0000256" key="6">
    <source>
        <dbReference type="ARBA" id="ARBA00022475"/>
    </source>
</evidence>
<feature type="modified residue" description="4-aspartylphosphate" evidence="18">
    <location>
        <position position="711"/>
    </location>
</feature>